<feature type="compositionally biased region" description="Polar residues" evidence="9">
    <location>
        <begin position="98"/>
        <end position="109"/>
    </location>
</feature>
<protein>
    <submittedName>
        <fullName evidence="12">Glycoside hydrolase family 16 protein</fullName>
    </submittedName>
</protein>
<dbReference type="Gene3D" id="2.60.120.200">
    <property type="match status" value="1"/>
</dbReference>
<reference evidence="13" key="1">
    <citation type="submission" date="2016-05" db="EMBL/GenBank/DDBJ databases">
        <title>Comparative genomics of biotechnologically important yeasts.</title>
        <authorList>
            <consortium name="DOE Joint Genome Institute"/>
            <person name="Riley R."/>
            <person name="Haridas S."/>
            <person name="Wolfe K.H."/>
            <person name="Lopes M.R."/>
            <person name="Hittinger C.T."/>
            <person name="Goker M."/>
            <person name="Salamov A."/>
            <person name="Wisecaver J."/>
            <person name="Long T.M."/>
            <person name="Aerts A.L."/>
            <person name="Barry K."/>
            <person name="Choi C."/>
            <person name="Clum A."/>
            <person name="Coughlan A.Y."/>
            <person name="Deshpande S."/>
            <person name="Douglass A.P."/>
            <person name="Hanson S.J."/>
            <person name="Klenk H.-P."/>
            <person name="Labutti K."/>
            <person name="Lapidus A."/>
            <person name="Lindquist E."/>
            <person name="Lipzen A."/>
            <person name="Meier-Kolthoff J.P."/>
            <person name="Ohm R.A."/>
            <person name="Otillar R.P."/>
            <person name="Pangilinan J."/>
            <person name="Peng Y."/>
            <person name="Rokas A."/>
            <person name="Rosa C.A."/>
            <person name="Scheuner C."/>
            <person name="Sibirny A.A."/>
            <person name="Slot J.C."/>
            <person name="Stielow J.B."/>
            <person name="Sun H."/>
            <person name="Kurtzman C.P."/>
            <person name="Blackwell M."/>
            <person name="Grigoriev I.V."/>
            <person name="Jeffries T.W."/>
        </authorList>
    </citation>
    <scope>NUCLEOTIDE SEQUENCE [LARGE SCALE GENOMIC DNA]</scope>
    <source>
        <strain evidence="13">NRRL Y-12698</strain>
    </source>
</reference>
<evidence type="ECO:0000256" key="9">
    <source>
        <dbReference type="SAM" id="MobiDB-lite"/>
    </source>
</evidence>
<evidence type="ECO:0000256" key="5">
    <source>
        <dbReference type="ARBA" id="ARBA00022989"/>
    </source>
</evidence>
<dbReference type="GO" id="GO:0005789">
    <property type="term" value="C:endoplasmic reticulum membrane"/>
    <property type="evidence" value="ECO:0007669"/>
    <property type="project" value="TreeGrafter"/>
</dbReference>
<feature type="compositionally biased region" description="Basic and acidic residues" evidence="9">
    <location>
        <begin position="80"/>
        <end position="96"/>
    </location>
</feature>
<dbReference type="GeneID" id="30150865"/>
<dbReference type="EMBL" id="KV454438">
    <property type="protein sequence ID" value="ODQ77763.1"/>
    <property type="molecule type" value="Genomic_DNA"/>
</dbReference>
<comment type="subcellular location">
    <subcellularLocation>
        <location evidence="1">Membrane</location>
        <topology evidence="1">Single-pass type II membrane protein</topology>
    </subcellularLocation>
</comment>
<name>A0A1E3QJ71_9ASCO</name>
<keyword evidence="13" id="KW-1185">Reference proteome</keyword>
<feature type="transmembrane region" description="Helical" evidence="10">
    <location>
        <begin position="199"/>
        <end position="222"/>
    </location>
</feature>
<evidence type="ECO:0000256" key="2">
    <source>
        <dbReference type="ARBA" id="ARBA00010962"/>
    </source>
</evidence>
<feature type="compositionally biased region" description="Polar residues" evidence="9">
    <location>
        <begin position="54"/>
        <end position="64"/>
    </location>
</feature>
<dbReference type="GO" id="GO:0031505">
    <property type="term" value="P:fungal-type cell wall organization"/>
    <property type="evidence" value="ECO:0007669"/>
    <property type="project" value="TreeGrafter"/>
</dbReference>
<evidence type="ECO:0000256" key="10">
    <source>
        <dbReference type="SAM" id="Phobius"/>
    </source>
</evidence>
<keyword evidence="7" id="KW-0325">Glycoprotein</keyword>
<keyword evidence="4" id="KW-0735">Signal-anchor</keyword>
<evidence type="ECO:0000313" key="12">
    <source>
        <dbReference type="EMBL" id="ODQ77763.1"/>
    </source>
</evidence>
<evidence type="ECO:0000256" key="3">
    <source>
        <dbReference type="ARBA" id="ARBA00022692"/>
    </source>
</evidence>
<proteinExistence type="inferred from homology"/>
<dbReference type="FunFam" id="2.60.120.200:FF:000140">
    <property type="entry name" value="Beta-glucan synthesis-associated protein"/>
    <property type="match status" value="1"/>
</dbReference>
<comment type="similarity">
    <text evidence="2">Belongs to the SKN1/KRE6 family.</text>
</comment>
<dbReference type="PANTHER" id="PTHR31361">
    <property type="entry name" value="BETA-GLUCAN SYNTHESIS-ASSOCIATED PROTEIN KRE6-RELATED"/>
    <property type="match status" value="1"/>
</dbReference>
<sequence>MARDLTHNRGGYAYPTADTPPPENPFESEHYYSSSHSSEGSRQQYDPNPGQALLSHNSSESFQGRPTRGYTYIPGTSTTTHRDNHPFTPPEYDRYPSRGNSRVTSQQSVGSASYIAGVAPRTRGDSFTDSLSSSHRQSFFENGDVDFSPFGGYPALAFPLHIDEKEEDDYLHNPDPIADAEYDKNRFKYDMKHLDRRSLCGLLGFIVLALGALCLFVLYPVLTYSGVLDPWKPQSYVILSDYKYPTLAAIRTLLVDPDTPTEYLTRTADDGSDWNLVFSDEFNAEGRTFYEGDDQFWYAPDFNYAATKDLEWYDPDAVATANGTLQFTLDAFENHNLMYRSGMLHSWNKMCFTQGIMEVSIRLPNYGFVSGLWPGAWTLGNLGRPGYMATTEGVWPYSYQSCDAGITANQSSPDGISYLPGQKLNACTCNGGDHPNKGVGRGAPEIDVIEAAMDTKLGVGVASQSVQIAPFDIWYMPDYNQIEVYNFLVTNMNTYAGGPFQQAVSGVTTLNVDWYERSRSGINNFQNYAFEYLNDPNTGYIKWFVGNDPTFKVVSNAFAPNGNIGWRPILKEPMSLVVNLGLSNSWAYIDWGLLKFPMVMEIDYVRVYQPANATNIGCDPVGYPTSNYIQQHLNAYSDYNLTSWEMAGYTFPKNRLTGC</sequence>
<dbReference type="PROSITE" id="PS51762">
    <property type="entry name" value="GH16_2"/>
    <property type="match status" value="1"/>
</dbReference>
<dbReference type="AlphaFoldDB" id="A0A1E3QJ71"/>
<accession>A0A1E3QJ71</accession>
<feature type="region of interest" description="Disordered" evidence="9">
    <location>
        <begin position="1"/>
        <end position="109"/>
    </location>
</feature>
<keyword evidence="6 10" id="KW-0472">Membrane</keyword>
<dbReference type="Pfam" id="PF03935">
    <property type="entry name" value="SKN1_KRE6_Sbg1"/>
    <property type="match status" value="1"/>
</dbReference>
<dbReference type="GO" id="GO:0015926">
    <property type="term" value="F:glucosidase activity"/>
    <property type="evidence" value="ECO:0007669"/>
    <property type="project" value="TreeGrafter"/>
</dbReference>
<evidence type="ECO:0000259" key="11">
    <source>
        <dbReference type="PROSITE" id="PS51762"/>
    </source>
</evidence>
<keyword evidence="5 10" id="KW-1133">Transmembrane helix</keyword>
<evidence type="ECO:0000256" key="8">
    <source>
        <dbReference type="ARBA" id="ARBA00023316"/>
    </source>
</evidence>
<dbReference type="InterPro" id="IPR000757">
    <property type="entry name" value="Beta-glucanase-like"/>
</dbReference>
<dbReference type="STRING" id="984486.A0A1E3QJ71"/>
<evidence type="ECO:0000256" key="1">
    <source>
        <dbReference type="ARBA" id="ARBA00004606"/>
    </source>
</evidence>
<keyword evidence="3 10" id="KW-0812">Transmembrane</keyword>
<dbReference type="GO" id="GO:0005886">
    <property type="term" value="C:plasma membrane"/>
    <property type="evidence" value="ECO:0007669"/>
    <property type="project" value="TreeGrafter"/>
</dbReference>
<organism evidence="12 13">
    <name type="scientific">Babjeviella inositovora NRRL Y-12698</name>
    <dbReference type="NCBI Taxonomy" id="984486"/>
    <lineage>
        <taxon>Eukaryota</taxon>
        <taxon>Fungi</taxon>
        <taxon>Dikarya</taxon>
        <taxon>Ascomycota</taxon>
        <taxon>Saccharomycotina</taxon>
        <taxon>Pichiomycetes</taxon>
        <taxon>Serinales incertae sedis</taxon>
        <taxon>Babjeviella</taxon>
    </lineage>
</organism>
<keyword evidence="12" id="KW-0378">Hydrolase</keyword>
<dbReference type="PANTHER" id="PTHR31361:SF1">
    <property type="entry name" value="BETA-GLUCAN SYNTHESIS-ASSOCIATED PROTEIN KRE6-RELATED"/>
    <property type="match status" value="1"/>
</dbReference>
<dbReference type="SUPFAM" id="SSF49899">
    <property type="entry name" value="Concanavalin A-like lectins/glucanases"/>
    <property type="match status" value="1"/>
</dbReference>
<dbReference type="RefSeq" id="XP_018983091.1">
    <property type="nucleotide sequence ID" value="XM_019133012.1"/>
</dbReference>
<dbReference type="OrthoDB" id="412647at2759"/>
<feature type="domain" description="GH16" evidence="11">
    <location>
        <begin position="237"/>
        <end position="613"/>
    </location>
</feature>
<evidence type="ECO:0000256" key="7">
    <source>
        <dbReference type="ARBA" id="ARBA00023180"/>
    </source>
</evidence>
<dbReference type="CDD" id="cd02180">
    <property type="entry name" value="GH16_fungal_KRE6_glucanase"/>
    <property type="match status" value="1"/>
</dbReference>
<dbReference type="Proteomes" id="UP000094336">
    <property type="component" value="Unassembled WGS sequence"/>
</dbReference>
<gene>
    <name evidence="12" type="ORF">BABINDRAFT_9753</name>
</gene>
<keyword evidence="8" id="KW-0961">Cell wall biogenesis/degradation</keyword>
<evidence type="ECO:0000256" key="4">
    <source>
        <dbReference type="ARBA" id="ARBA00022968"/>
    </source>
</evidence>
<evidence type="ECO:0000256" key="6">
    <source>
        <dbReference type="ARBA" id="ARBA00023136"/>
    </source>
</evidence>
<dbReference type="InterPro" id="IPR005629">
    <property type="entry name" value="Skn1/Kre6/Sbg1"/>
</dbReference>
<evidence type="ECO:0000313" key="13">
    <source>
        <dbReference type="Proteomes" id="UP000094336"/>
    </source>
</evidence>
<dbReference type="InterPro" id="IPR013320">
    <property type="entry name" value="ConA-like_dom_sf"/>
</dbReference>
<dbReference type="GO" id="GO:0006078">
    <property type="term" value="P:(1-&gt;6)-beta-D-glucan biosynthetic process"/>
    <property type="evidence" value="ECO:0007669"/>
    <property type="project" value="TreeGrafter"/>
</dbReference>